<proteinExistence type="predicted"/>
<comment type="caution">
    <text evidence="1">The sequence shown here is derived from an EMBL/GenBank/DDBJ whole genome shotgun (WGS) entry which is preliminary data.</text>
</comment>
<dbReference type="AlphaFoldDB" id="A0A699ZJT2"/>
<dbReference type="EMBL" id="BLLF01002177">
    <property type="protein sequence ID" value="GFH23027.1"/>
    <property type="molecule type" value="Genomic_DNA"/>
</dbReference>
<sequence length="124" mass="12823">MSQHVMCGSSTLALNLEPSLQWNTQCGPLQNGVLSVWSSHAHGMHMAYTWHTHGGAANGGGGHMLNKGEPHTTVPQWAWPWLACLAAACSPGLGTSCPWLAAHPGLASSTAPVRATGSPQCAAC</sequence>
<gene>
    <name evidence="1" type="ORF">HaLaN_20575</name>
</gene>
<keyword evidence="2" id="KW-1185">Reference proteome</keyword>
<organism evidence="1 2">
    <name type="scientific">Haematococcus lacustris</name>
    <name type="common">Green alga</name>
    <name type="synonym">Haematococcus pluvialis</name>
    <dbReference type="NCBI Taxonomy" id="44745"/>
    <lineage>
        <taxon>Eukaryota</taxon>
        <taxon>Viridiplantae</taxon>
        <taxon>Chlorophyta</taxon>
        <taxon>core chlorophytes</taxon>
        <taxon>Chlorophyceae</taxon>
        <taxon>CS clade</taxon>
        <taxon>Chlamydomonadales</taxon>
        <taxon>Haematococcaceae</taxon>
        <taxon>Haematococcus</taxon>
    </lineage>
</organism>
<evidence type="ECO:0000313" key="1">
    <source>
        <dbReference type="EMBL" id="GFH23027.1"/>
    </source>
</evidence>
<accession>A0A699ZJT2</accession>
<reference evidence="1 2" key="1">
    <citation type="submission" date="2020-02" db="EMBL/GenBank/DDBJ databases">
        <title>Draft genome sequence of Haematococcus lacustris strain NIES-144.</title>
        <authorList>
            <person name="Morimoto D."/>
            <person name="Nakagawa S."/>
            <person name="Yoshida T."/>
            <person name="Sawayama S."/>
        </authorList>
    </citation>
    <scope>NUCLEOTIDE SEQUENCE [LARGE SCALE GENOMIC DNA]</scope>
    <source>
        <strain evidence="1 2">NIES-144</strain>
    </source>
</reference>
<evidence type="ECO:0000313" key="2">
    <source>
        <dbReference type="Proteomes" id="UP000485058"/>
    </source>
</evidence>
<protein>
    <submittedName>
        <fullName evidence="1">Uncharacterized protein</fullName>
    </submittedName>
</protein>
<name>A0A699ZJT2_HAELA</name>
<dbReference type="Proteomes" id="UP000485058">
    <property type="component" value="Unassembled WGS sequence"/>
</dbReference>